<reference evidence="2 3" key="1">
    <citation type="journal article" date="2021" name="Nat. Plants">
        <title>The Taxus genome provides insights into paclitaxel biosynthesis.</title>
        <authorList>
            <person name="Xiong X."/>
            <person name="Gou J."/>
            <person name="Liao Q."/>
            <person name="Li Y."/>
            <person name="Zhou Q."/>
            <person name="Bi G."/>
            <person name="Li C."/>
            <person name="Du R."/>
            <person name="Wang X."/>
            <person name="Sun T."/>
            <person name="Guo L."/>
            <person name="Liang H."/>
            <person name="Lu P."/>
            <person name="Wu Y."/>
            <person name="Zhang Z."/>
            <person name="Ro D.K."/>
            <person name="Shang Y."/>
            <person name="Huang S."/>
            <person name="Yan J."/>
        </authorList>
    </citation>
    <scope>NUCLEOTIDE SEQUENCE [LARGE SCALE GENOMIC DNA]</scope>
    <source>
        <strain evidence="2">Ta-2019</strain>
    </source>
</reference>
<proteinExistence type="predicted"/>
<accession>A0AA38C2K4</accession>
<dbReference type="EMBL" id="JAHRHJ020003813">
    <property type="protein sequence ID" value="KAH9288724.1"/>
    <property type="molecule type" value="Genomic_DNA"/>
</dbReference>
<dbReference type="AlphaFoldDB" id="A0AA38C2K4"/>
<evidence type="ECO:0000256" key="1">
    <source>
        <dbReference type="SAM" id="MobiDB-lite"/>
    </source>
</evidence>
<sequence length="66" mass="7367">MGARHGVSIEEMVCLRHTEWAHDTECRQRKWCAQGAQNGHMTRSVDRGNGAPKVHRMGTRHGVSTG</sequence>
<keyword evidence="3" id="KW-1185">Reference proteome</keyword>
<dbReference type="Proteomes" id="UP000824469">
    <property type="component" value="Unassembled WGS sequence"/>
</dbReference>
<protein>
    <submittedName>
        <fullName evidence="2">Uncharacterized protein</fullName>
    </submittedName>
</protein>
<feature type="non-terminal residue" evidence="2">
    <location>
        <position position="66"/>
    </location>
</feature>
<organism evidence="2 3">
    <name type="scientific">Taxus chinensis</name>
    <name type="common">Chinese yew</name>
    <name type="synonym">Taxus wallichiana var. chinensis</name>
    <dbReference type="NCBI Taxonomy" id="29808"/>
    <lineage>
        <taxon>Eukaryota</taxon>
        <taxon>Viridiplantae</taxon>
        <taxon>Streptophyta</taxon>
        <taxon>Embryophyta</taxon>
        <taxon>Tracheophyta</taxon>
        <taxon>Spermatophyta</taxon>
        <taxon>Pinopsida</taxon>
        <taxon>Pinidae</taxon>
        <taxon>Conifers II</taxon>
        <taxon>Cupressales</taxon>
        <taxon>Taxaceae</taxon>
        <taxon>Taxus</taxon>
    </lineage>
</organism>
<gene>
    <name evidence="2" type="ORF">KI387_032841</name>
</gene>
<evidence type="ECO:0000313" key="3">
    <source>
        <dbReference type="Proteomes" id="UP000824469"/>
    </source>
</evidence>
<name>A0AA38C2K4_TAXCH</name>
<evidence type="ECO:0000313" key="2">
    <source>
        <dbReference type="EMBL" id="KAH9288724.1"/>
    </source>
</evidence>
<comment type="caution">
    <text evidence="2">The sequence shown here is derived from an EMBL/GenBank/DDBJ whole genome shotgun (WGS) entry which is preliminary data.</text>
</comment>
<feature type="region of interest" description="Disordered" evidence="1">
    <location>
        <begin position="34"/>
        <end position="66"/>
    </location>
</feature>